<gene>
    <name evidence="2" type="ORF">ABIE21_003491</name>
</gene>
<organism evidence="2 3">
    <name type="scientific">Conyzicola nivalis</name>
    <dbReference type="NCBI Taxonomy" id="1477021"/>
    <lineage>
        <taxon>Bacteria</taxon>
        <taxon>Bacillati</taxon>
        <taxon>Actinomycetota</taxon>
        <taxon>Actinomycetes</taxon>
        <taxon>Micrococcales</taxon>
        <taxon>Microbacteriaceae</taxon>
        <taxon>Conyzicola</taxon>
    </lineage>
</organism>
<dbReference type="Proteomes" id="UP001549257">
    <property type="component" value="Unassembled WGS sequence"/>
</dbReference>
<sequence>MSDNDRSTELKRASTRARNRWVVWGIVGVVLVVAAFGAWIAVRALQAKAELEAAQALMSELEAQGLAFDVYGAEATLEEIADHTDKAIELTSDPVWRVGEIIPVAGVNLAAFRELAALTGSVIDRVVSPLLEAAEGINPETLAPTAGVIDLGPLIAAGPAVAEASEGAADALKAVEAIDTSGTIEQLAAARARIAELLTDITPLLLRLDSTVPLLPAMLGSDAPRTYVVMFQNPAESRALGGAALSFAVLKVDGGKIDLESTAAAAVDFGKYDEPVVAMPDGAREVHGGSYGTSIADTTLRPSFAAASEITREIWFRHFGYWIDGVVSIDPVALSYVVGATEPITLSTGDVLTRESLVPLLLNEVYQRYSSADLVANNVAQDAVYGEAVSAMFTRLTSDLIDPGALLEALKLGWQEHRLLYWSAHPDEQAQLAEFGLHGEFPVSDASTDRVGVYFQDHVGAKLNFYLKQTVHLAKNNCRADGRESYRVTVDLQNGIDPVAASTLAPAIVGNSVMEGVRIGFQRMIVMLYAPPGSTIVARAVDGTAIGMDALHDTTYPVSRIVVTIPPGGVTTASFDIVAASPGSRALEALVTPMVNPTTVLDEALECGG</sequence>
<dbReference type="Pfam" id="PF13196">
    <property type="entry name" value="DUF4012"/>
    <property type="match status" value="1"/>
</dbReference>
<proteinExistence type="predicted"/>
<evidence type="ECO:0000313" key="3">
    <source>
        <dbReference type="Proteomes" id="UP001549257"/>
    </source>
</evidence>
<name>A0ABV2QSP9_9MICO</name>
<dbReference type="InterPro" id="IPR025101">
    <property type="entry name" value="DUF4012"/>
</dbReference>
<protein>
    <recommendedName>
        <fullName evidence="4">DUF4012 domain-containing protein</fullName>
    </recommendedName>
</protein>
<dbReference type="RefSeq" id="WP_354026123.1">
    <property type="nucleotide sequence ID" value="NZ_JBEPSJ010000005.1"/>
</dbReference>
<feature type="transmembrane region" description="Helical" evidence="1">
    <location>
        <begin position="21"/>
        <end position="42"/>
    </location>
</feature>
<evidence type="ECO:0008006" key="4">
    <source>
        <dbReference type="Google" id="ProtNLM"/>
    </source>
</evidence>
<keyword evidence="1" id="KW-1133">Transmembrane helix</keyword>
<keyword evidence="3" id="KW-1185">Reference proteome</keyword>
<comment type="caution">
    <text evidence="2">The sequence shown here is derived from an EMBL/GenBank/DDBJ whole genome shotgun (WGS) entry which is preliminary data.</text>
</comment>
<keyword evidence="1" id="KW-0472">Membrane</keyword>
<accession>A0ABV2QSP9</accession>
<reference evidence="2 3" key="1">
    <citation type="submission" date="2024-06" db="EMBL/GenBank/DDBJ databases">
        <title>Sorghum-associated microbial communities from plants grown in Nebraska, USA.</title>
        <authorList>
            <person name="Schachtman D."/>
        </authorList>
    </citation>
    <scope>NUCLEOTIDE SEQUENCE [LARGE SCALE GENOMIC DNA]</scope>
    <source>
        <strain evidence="2 3">2857</strain>
    </source>
</reference>
<dbReference type="EMBL" id="JBEPSJ010000005">
    <property type="protein sequence ID" value="MET4583960.1"/>
    <property type="molecule type" value="Genomic_DNA"/>
</dbReference>
<evidence type="ECO:0000313" key="2">
    <source>
        <dbReference type="EMBL" id="MET4583960.1"/>
    </source>
</evidence>
<evidence type="ECO:0000256" key="1">
    <source>
        <dbReference type="SAM" id="Phobius"/>
    </source>
</evidence>
<keyword evidence="1" id="KW-0812">Transmembrane</keyword>